<dbReference type="AlphaFoldDB" id="A0A0S3PXF7"/>
<dbReference type="KEGG" id="vgo:GJW-30_1_03163"/>
<keyword evidence="2" id="KW-1185">Reference proteome</keyword>
<evidence type="ECO:0000313" key="2">
    <source>
        <dbReference type="Proteomes" id="UP000236884"/>
    </source>
</evidence>
<sequence>MFIPIGTHSPPSRIQTKYLIMRRNEIPVAILALASARHQVVSGALIISACGAAPRCAQAYESFRINYVTENPKPNARRPPGRPVGSRNKRTLAVEALFAGEMEAIARKAIELALAGDTVAVRIVLDRIAPLPRGRLIKLPDWQPLNSLADVPPAIARLCDYVAGGQITPEEAMSLASIIDKFTNACGMLDQENRIAALEERLSDAAA</sequence>
<protein>
    <submittedName>
        <fullName evidence="1">Uncharacterized protein</fullName>
    </submittedName>
</protein>
<dbReference type="EMBL" id="AP014946">
    <property type="protein sequence ID" value="BAT60615.1"/>
    <property type="molecule type" value="Genomic_DNA"/>
</dbReference>
<reference evidence="1 2" key="1">
    <citation type="submission" date="2015-08" db="EMBL/GenBank/DDBJ databases">
        <title>Investigation of the bacterial diversity of lava forest soil.</title>
        <authorList>
            <person name="Lee J.S."/>
        </authorList>
    </citation>
    <scope>NUCLEOTIDE SEQUENCE [LARGE SCALE GENOMIC DNA]</scope>
    <source>
        <strain evidence="1 2">GJW-30</strain>
    </source>
</reference>
<dbReference type="Proteomes" id="UP000236884">
    <property type="component" value="Chromosome"/>
</dbReference>
<gene>
    <name evidence="1" type="ORF">GJW-30_1_03163</name>
</gene>
<proteinExistence type="predicted"/>
<organism evidence="1 2">
    <name type="scientific">Variibacter gotjawalensis</name>
    <dbReference type="NCBI Taxonomy" id="1333996"/>
    <lineage>
        <taxon>Bacteria</taxon>
        <taxon>Pseudomonadati</taxon>
        <taxon>Pseudomonadota</taxon>
        <taxon>Alphaproteobacteria</taxon>
        <taxon>Hyphomicrobiales</taxon>
        <taxon>Nitrobacteraceae</taxon>
        <taxon>Variibacter</taxon>
    </lineage>
</organism>
<name>A0A0S3PXF7_9BRAD</name>
<accession>A0A0S3PXF7</accession>
<evidence type="ECO:0000313" key="1">
    <source>
        <dbReference type="EMBL" id="BAT60615.1"/>
    </source>
</evidence>